<reference evidence="2 3" key="1">
    <citation type="submission" date="2020-10" db="EMBL/GenBank/DDBJ databases">
        <title>Streptomyces chromofuscus complate genome analysis.</title>
        <authorList>
            <person name="Anwar N."/>
        </authorList>
    </citation>
    <scope>NUCLEOTIDE SEQUENCE [LARGE SCALE GENOMIC DNA]</scope>
    <source>
        <strain evidence="2 3">DSM 40273</strain>
    </source>
</reference>
<accession>A0A7M2SZH7</accession>
<dbReference type="AlphaFoldDB" id="A0A7M2SZH7"/>
<dbReference type="Proteomes" id="UP000594008">
    <property type="component" value="Chromosome"/>
</dbReference>
<gene>
    <name evidence="2" type="ORF">IPT68_17480</name>
</gene>
<dbReference type="EMBL" id="CP063374">
    <property type="protein sequence ID" value="QOV41722.1"/>
    <property type="molecule type" value="Genomic_DNA"/>
</dbReference>
<keyword evidence="3" id="KW-1185">Reference proteome</keyword>
<feature type="transmembrane region" description="Helical" evidence="1">
    <location>
        <begin position="40"/>
        <end position="61"/>
    </location>
</feature>
<evidence type="ECO:0000313" key="3">
    <source>
        <dbReference type="Proteomes" id="UP000594008"/>
    </source>
</evidence>
<sequence>MNETEVRTLLGRAADEAGRPAVTTDAVYTKASHIRWRRRAVVSGAALAVVAAGLAIVPGTVGQESGEASVAAPTELTGGSGQAKKLAKLLPPEVGKIEQVSWAVLLKQADAKHAEGRHVGPLDGEYAVRRDGGVGYLHIRIMTHEYIDAKTGGKGMPSDLCGPDGGRIDCVREQLPDGRVLTIWREDATARPGRVSPSTSPGGVSPTVSPVATGYPTWGPELVGRLTLPDGRILAVRDSSGFQGKNKLGPLLKTTPLGREQLRDLMLRPELLPKR</sequence>
<organism evidence="2 3">
    <name type="scientific">Streptomyces chromofuscus</name>
    <dbReference type="NCBI Taxonomy" id="42881"/>
    <lineage>
        <taxon>Bacteria</taxon>
        <taxon>Bacillati</taxon>
        <taxon>Actinomycetota</taxon>
        <taxon>Actinomycetes</taxon>
        <taxon>Kitasatosporales</taxon>
        <taxon>Streptomycetaceae</taxon>
        <taxon>Streptomyces</taxon>
    </lineage>
</organism>
<dbReference type="KEGG" id="schf:IPT68_17480"/>
<name>A0A7M2SZH7_STRCW</name>
<keyword evidence="1" id="KW-0812">Transmembrane</keyword>
<protein>
    <submittedName>
        <fullName evidence="2">Uncharacterized protein</fullName>
    </submittedName>
</protein>
<evidence type="ECO:0000256" key="1">
    <source>
        <dbReference type="SAM" id="Phobius"/>
    </source>
</evidence>
<keyword evidence="1" id="KW-0472">Membrane</keyword>
<keyword evidence="1" id="KW-1133">Transmembrane helix</keyword>
<evidence type="ECO:0000313" key="2">
    <source>
        <dbReference type="EMBL" id="QOV41722.1"/>
    </source>
</evidence>
<dbReference type="RefSeq" id="WP_189696128.1">
    <property type="nucleotide sequence ID" value="NZ_BMTA01000001.1"/>
</dbReference>
<proteinExistence type="predicted"/>